<dbReference type="SUPFAM" id="SSF47781">
    <property type="entry name" value="RuvA domain 2-like"/>
    <property type="match status" value="1"/>
</dbReference>
<dbReference type="Gene3D" id="1.10.150.20">
    <property type="entry name" value="5' to 3' exonuclease, C-terminal subdomain"/>
    <property type="match status" value="1"/>
</dbReference>
<dbReference type="OrthoDB" id="9804933at2"/>
<dbReference type="InterPro" id="IPR001162">
    <property type="entry name" value="UvrC_RNase_H_dom"/>
</dbReference>
<dbReference type="InterPro" id="IPR001943">
    <property type="entry name" value="UVR_dom"/>
</dbReference>
<keyword evidence="13" id="KW-1185">Reference proteome</keyword>
<sequence length="606" mass="69034">MFNPQDFVNALSSHPGVYCMRDRANKPLYVGKAKNLKNRVGSYFKEHDDPRINQLVSQIANIDITITSSEKEALLLENSLIKALKPRYNVIFRDDKSYPYLFLSEHPFPRLVYFRGKQKLAGQYYGPYPSSIAVKETLTVLQKLFKIRQCDDLFFSNRSRPCLQYQIGRCSAPCVKYVTQEDYHLQVNNVELFLKGKETSIINDLVKKMELASQTQEFEEAAALRDQIMRLRVIHEQQVIYRQQGNADVIAVGEHKGHFCIQLLYIRQGRILDTQTYFPKQVGEGTRVGVLRGFLTQLYLNQEDKLDYPHEILLNENIEDESVIAEAMSSVAKHRIKIYVPQKGEKVKWLTLASENAAQALNRKISQSTVMTQRWFELKKVLGLNQNLTRIECFDISHTQGEATIASCVVFDVNGPTKAEYRRYNMDVPANDDYAAMEQALTKRYLKRKAEELPLPDLILIDGGKGQLHRAKKALLECQILDVLMIGIAKGEGRKPGLETLYLTRSQSDEEFIINLPPTSSALHLLQQIRDEAHRFAITGHRQKRAKARKHSPLEEIPGIGLKRRQALINYFGGYQALVGASQEAIAKVPGISAQLAAKIYIALHP</sequence>
<dbReference type="PANTHER" id="PTHR30562:SF1">
    <property type="entry name" value="UVRABC SYSTEM PROTEIN C"/>
    <property type="match status" value="1"/>
</dbReference>
<dbReference type="InterPro" id="IPR047296">
    <property type="entry name" value="GIY-YIG_UvrC_Cho"/>
</dbReference>
<dbReference type="Gene3D" id="3.30.420.340">
    <property type="entry name" value="UvrC, RNAse H endonuclease domain"/>
    <property type="match status" value="1"/>
</dbReference>
<dbReference type="HAMAP" id="MF_00203">
    <property type="entry name" value="UvrC"/>
    <property type="match status" value="1"/>
</dbReference>
<dbReference type="InterPro" id="IPR003583">
    <property type="entry name" value="Hlx-hairpin-Hlx_DNA-bd_motif"/>
</dbReference>
<dbReference type="InterPro" id="IPR038476">
    <property type="entry name" value="UvrC_RNase_H_dom_sf"/>
</dbReference>
<keyword evidence="4 7" id="KW-0267">Excision nuclease</keyword>
<dbReference type="InterPro" id="IPR004791">
    <property type="entry name" value="UvrC"/>
</dbReference>
<comment type="subunit">
    <text evidence="7">Interacts with UvrB in an incision complex.</text>
</comment>
<dbReference type="AlphaFoldDB" id="A0A0Q9YEE7"/>
<evidence type="ECO:0000313" key="11">
    <source>
        <dbReference type="EMBL" id="KRG18896.1"/>
    </source>
</evidence>
<name>A0A0Q9YEE7_9GAMM</name>
<dbReference type="PATRIC" id="fig|1590043.3.peg.2933"/>
<dbReference type="FunFam" id="3.30.420.340:FF:000001">
    <property type="entry name" value="UvrABC system protein C"/>
    <property type="match status" value="1"/>
</dbReference>
<dbReference type="NCBIfam" id="NF001824">
    <property type="entry name" value="PRK00558.1-5"/>
    <property type="match status" value="1"/>
</dbReference>
<comment type="similarity">
    <text evidence="7">Belongs to the UvrC family.</text>
</comment>
<keyword evidence="6 7" id="KW-0742">SOS response</keyword>
<evidence type="ECO:0000313" key="13">
    <source>
        <dbReference type="Proteomes" id="UP000051497"/>
    </source>
</evidence>
<dbReference type="Gene3D" id="3.40.1440.10">
    <property type="entry name" value="GIY-YIG endonuclease"/>
    <property type="match status" value="1"/>
</dbReference>
<dbReference type="SMART" id="SM00465">
    <property type="entry name" value="GIYc"/>
    <property type="match status" value="1"/>
</dbReference>
<keyword evidence="1 7" id="KW-0963">Cytoplasm</keyword>
<evidence type="ECO:0000256" key="3">
    <source>
        <dbReference type="ARBA" id="ARBA00022769"/>
    </source>
</evidence>
<dbReference type="CDD" id="cd10434">
    <property type="entry name" value="GIY-YIG_UvrC_Cho"/>
    <property type="match status" value="1"/>
</dbReference>
<reference evidence="12" key="2">
    <citation type="journal article" date="2016" name="Genome Announc.">
        <title>Draft Genome Sequences of Two Novel Amoeba-Resistant Intranuclear Bacteria, 'Candidatus Berkiella cookevillensis' and 'Candidatus Berkiella aquae'.</title>
        <authorList>
            <person name="Mehari Y.T."/>
            <person name="Arivett B.A."/>
            <person name="Farone A.L."/>
            <person name="Gunderson J.H."/>
            <person name="Farone M.B."/>
        </authorList>
    </citation>
    <scope>NUCLEOTIDE SEQUENCE</scope>
    <source>
        <strain evidence="12">HT99</strain>
    </source>
</reference>
<dbReference type="GO" id="GO:0005737">
    <property type="term" value="C:cytoplasm"/>
    <property type="evidence" value="ECO:0007669"/>
    <property type="project" value="UniProtKB-SubCell"/>
</dbReference>
<evidence type="ECO:0000259" key="9">
    <source>
        <dbReference type="PROSITE" id="PS50164"/>
    </source>
</evidence>
<reference evidence="12" key="3">
    <citation type="submission" date="2021-06" db="EMBL/GenBank/DDBJ databases">
        <title>Genomic Description and Analysis of Intracellular Bacteria, Candidatus Berkiella cookevillensis and Candidatus Berkiella aquae.</title>
        <authorList>
            <person name="Kidane D.T."/>
            <person name="Mehari Y.T."/>
            <person name="Rice F.C."/>
            <person name="Arivett B.A."/>
            <person name="Farone A.L."/>
            <person name="Berk S.G."/>
            <person name="Farone M.B."/>
        </authorList>
    </citation>
    <scope>NUCLEOTIDE SEQUENCE</scope>
    <source>
        <strain evidence="12">HT99</strain>
    </source>
</reference>
<dbReference type="Proteomes" id="UP000051497">
    <property type="component" value="Unassembled WGS sequence"/>
</dbReference>
<dbReference type="Pfam" id="PF22920">
    <property type="entry name" value="UvrC_RNaseH"/>
    <property type="match status" value="1"/>
</dbReference>
<dbReference type="InterPro" id="IPR000305">
    <property type="entry name" value="GIY-YIG_endonuc"/>
</dbReference>
<dbReference type="SMART" id="SM00278">
    <property type="entry name" value="HhH1"/>
    <property type="match status" value="2"/>
</dbReference>
<dbReference type="GO" id="GO:0009432">
    <property type="term" value="P:SOS response"/>
    <property type="evidence" value="ECO:0007669"/>
    <property type="project" value="UniProtKB-UniRule"/>
</dbReference>
<dbReference type="PROSITE" id="PS50151">
    <property type="entry name" value="UVR"/>
    <property type="match status" value="1"/>
</dbReference>
<evidence type="ECO:0000256" key="2">
    <source>
        <dbReference type="ARBA" id="ARBA00022763"/>
    </source>
</evidence>
<proteinExistence type="inferred from homology"/>
<dbReference type="Gene3D" id="4.10.860.10">
    <property type="entry name" value="UVR domain"/>
    <property type="match status" value="1"/>
</dbReference>
<comment type="subcellular location">
    <subcellularLocation>
        <location evidence="7">Cytoplasm</location>
    </subcellularLocation>
</comment>
<dbReference type="EMBL" id="LKAJ02000001">
    <property type="protein sequence ID" value="MCS5711654.1"/>
    <property type="molecule type" value="Genomic_DNA"/>
</dbReference>
<gene>
    <name evidence="7 11" type="primary">uvrC</name>
    <name evidence="12" type="ORF">HT99x_009420</name>
    <name evidence="11" type="ORF">HT99x_02883</name>
</gene>
<feature type="domain" description="UvrC family homology region profile" evidence="10">
    <location>
        <begin position="249"/>
        <end position="475"/>
    </location>
</feature>
<dbReference type="NCBIfam" id="TIGR00194">
    <property type="entry name" value="uvrC"/>
    <property type="match status" value="1"/>
</dbReference>
<dbReference type="STRING" id="295108.HT99x_02883"/>
<reference evidence="11" key="1">
    <citation type="submission" date="2015-09" db="EMBL/GenBank/DDBJ databases">
        <title>Draft Genome Sequences of Two Novel Amoeba-resistant Intranuclear Bacteria, Candidatus Berkiella cookevillensis and Candidatus Berkiella aquae.</title>
        <authorList>
            <person name="Mehari Y.T."/>
            <person name="Arivett B.A."/>
            <person name="Farone A.L."/>
            <person name="Gunderson J.H."/>
            <person name="Farone M.B."/>
        </authorList>
    </citation>
    <scope>NUCLEOTIDE SEQUENCE [LARGE SCALE GENOMIC DNA]</scope>
    <source>
        <strain evidence="11">HT99</strain>
    </source>
</reference>
<dbReference type="GO" id="GO:0006289">
    <property type="term" value="P:nucleotide-excision repair"/>
    <property type="evidence" value="ECO:0007669"/>
    <property type="project" value="UniProtKB-UniRule"/>
</dbReference>
<evidence type="ECO:0000256" key="7">
    <source>
        <dbReference type="HAMAP-Rule" id="MF_00203"/>
    </source>
</evidence>
<evidence type="ECO:0000256" key="6">
    <source>
        <dbReference type="ARBA" id="ARBA00023236"/>
    </source>
</evidence>
<dbReference type="Pfam" id="PF08459">
    <property type="entry name" value="UvrC_RNaseH_dom"/>
    <property type="match status" value="1"/>
</dbReference>
<dbReference type="PROSITE" id="PS50164">
    <property type="entry name" value="GIY_YIG"/>
    <property type="match status" value="1"/>
</dbReference>
<dbReference type="PANTHER" id="PTHR30562">
    <property type="entry name" value="UVRC/OXIDOREDUCTASE"/>
    <property type="match status" value="1"/>
</dbReference>
<feature type="domain" description="GIY-YIG" evidence="9">
    <location>
        <begin position="13"/>
        <end position="90"/>
    </location>
</feature>
<dbReference type="Pfam" id="PF02151">
    <property type="entry name" value="UVR"/>
    <property type="match status" value="1"/>
</dbReference>
<evidence type="ECO:0000256" key="5">
    <source>
        <dbReference type="ARBA" id="ARBA00023204"/>
    </source>
</evidence>
<comment type="caution">
    <text evidence="11">The sequence shown here is derived from an EMBL/GenBank/DDBJ whole genome shotgun (WGS) entry which is preliminary data.</text>
</comment>
<dbReference type="SUPFAM" id="SSF46600">
    <property type="entry name" value="C-terminal UvrC-binding domain of UvrB"/>
    <property type="match status" value="1"/>
</dbReference>
<dbReference type="Pfam" id="PF01541">
    <property type="entry name" value="GIY-YIG"/>
    <property type="match status" value="1"/>
</dbReference>
<dbReference type="InterPro" id="IPR035901">
    <property type="entry name" value="GIY-YIG_endonuc_sf"/>
</dbReference>
<dbReference type="RefSeq" id="WP_075067477.1">
    <property type="nucleotide sequence ID" value="NZ_LKAJ02000001.1"/>
</dbReference>
<dbReference type="EMBL" id="LKAJ01000018">
    <property type="protein sequence ID" value="KRG18896.1"/>
    <property type="molecule type" value="Genomic_DNA"/>
</dbReference>
<evidence type="ECO:0000256" key="1">
    <source>
        <dbReference type="ARBA" id="ARBA00022490"/>
    </source>
</evidence>
<evidence type="ECO:0000313" key="12">
    <source>
        <dbReference type="EMBL" id="MCS5711654.1"/>
    </source>
</evidence>
<keyword evidence="5 7" id="KW-0234">DNA repair</keyword>
<dbReference type="GO" id="GO:0003677">
    <property type="term" value="F:DNA binding"/>
    <property type="evidence" value="ECO:0007669"/>
    <property type="project" value="UniProtKB-UniRule"/>
</dbReference>
<dbReference type="InterPro" id="IPR050066">
    <property type="entry name" value="UvrABC_protein_C"/>
</dbReference>
<organism evidence="11">
    <name type="scientific">Candidatus Berkiella aquae</name>
    <dbReference type="NCBI Taxonomy" id="295108"/>
    <lineage>
        <taxon>Bacteria</taxon>
        <taxon>Pseudomonadati</taxon>
        <taxon>Pseudomonadota</taxon>
        <taxon>Gammaproteobacteria</taxon>
        <taxon>Candidatus Berkiellales</taxon>
        <taxon>Candidatus Berkiellaceae</taxon>
        <taxon>Candidatus Berkiella</taxon>
    </lineage>
</organism>
<dbReference type="GO" id="GO:0009380">
    <property type="term" value="C:excinuclease repair complex"/>
    <property type="evidence" value="ECO:0007669"/>
    <property type="project" value="InterPro"/>
</dbReference>
<protein>
    <recommendedName>
        <fullName evidence="7">UvrABC system protein C</fullName>
        <shortName evidence="7">Protein UvrC</shortName>
    </recommendedName>
    <alternativeName>
        <fullName evidence="7">Excinuclease ABC subunit C</fullName>
    </alternativeName>
</protein>
<feature type="domain" description="UVR" evidence="8">
    <location>
        <begin position="199"/>
        <end position="234"/>
    </location>
</feature>
<dbReference type="FunFam" id="3.40.1440.10:FF:000001">
    <property type="entry name" value="UvrABC system protein C"/>
    <property type="match status" value="1"/>
</dbReference>
<comment type="function">
    <text evidence="7">The UvrABC repair system catalyzes the recognition and processing of DNA lesions. UvrC both incises the 5' and 3' sides of the lesion. The N-terminal half is responsible for the 3' incision and the C-terminal half is responsible for the 5' incision.</text>
</comment>
<evidence type="ECO:0000259" key="8">
    <source>
        <dbReference type="PROSITE" id="PS50151"/>
    </source>
</evidence>
<dbReference type="InterPro" id="IPR010994">
    <property type="entry name" value="RuvA_2-like"/>
</dbReference>
<dbReference type="GO" id="GO:0009381">
    <property type="term" value="F:excinuclease ABC activity"/>
    <property type="evidence" value="ECO:0007669"/>
    <property type="project" value="UniProtKB-UniRule"/>
</dbReference>
<keyword evidence="3 7" id="KW-0228">DNA excision</keyword>
<accession>A0A0Q9YEE7</accession>
<evidence type="ECO:0000259" key="10">
    <source>
        <dbReference type="PROSITE" id="PS50165"/>
    </source>
</evidence>
<dbReference type="InterPro" id="IPR036876">
    <property type="entry name" value="UVR_dom_sf"/>
</dbReference>
<keyword evidence="2 7" id="KW-0227">DNA damage</keyword>
<evidence type="ECO:0000256" key="4">
    <source>
        <dbReference type="ARBA" id="ARBA00022881"/>
    </source>
</evidence>
<dbReference type="SUPFAM" id="SSF82771">
    <property type="entry name" value="GIY-YIG endonuclease"/>
    <property type="match status" value="1"/>
</dbReference>
<dbReference type="PROSITE" id="PS50165">
    <property type="entry name" value="UVRC"/>
    <property type="match status" value="1"/>
</dbReference>
<dbReference type="Pfam" id="PF14520">
    <property type="entry name" value="HHH_5"/>
    <property type="match status" value="1"/>
</dbReference>